<name>A0A1I4Q953_9PROT</name>
<dbReference type="EMBL" id="CAJNAP010000012">
    <property type="protein sequence ID" value="CAE6500872.1"/>
    <property type="molecule type" value="Genomic_DNA"/>
</dbReference>
<reference evidence="1" key="2">
    <citation type="submission" date="2021-02" db="EMBL/GenBank/DDBJ databases">
        <authorList>
            <person name="Han P."/>
        </authorList>
    </citation>
    <scope>NUCLEOTIDE SEQUENCE</scope>
    <source>
        <strain evidence="1">Nitrosomonas nitrosa 18-3D</strain>
    </source>
</reference>
<dbReference type="GO" id="GO:0016485">
    <property type="term" value="P:protein processing"/>
    <property type="evidence" value="ECO:0007669"/>
    <property type="project" value="TreeGrafter"/>
</dbReference>
<organism evidence="2 3">
    <name type="scientific">Nitrosomonas nitrosa</name>
    <dbReference type="NCBI Taxonomy" id="52442"/>
    <lineage>
        <taxon>Bacteria</taxon>
        <taxon>Pseudomonadati</taxon>
        <taxon>Pseudomonadota</taxon>
        <taxon>Betaproteobacteria</taxon>
        <taxon>Nitrosomonadales</taxon>
        <taxon>Nitrosomonadaceae</taxon>
        <taxon>Nitrosomonas</taxon>
    </lineage>
</organism>
<evidence type="ECO:0000313" key="1">
    <source>
        <dbReference type="EMBL" id="CAE6500872.1"/>
    </source>
</evidence>
<dbReference type="SUPFAM" id="SSF53163">
    <property type="entry name" value="HybD-like"/>
    <property type="match status" value="1"/>
</dbReference>
<reference evidence="2 3" key="1">
    <citation type="submission" date="2016-10" db="EMBL/GenBank/DDBJ databases">
        <authorList>
            <person name="de Groot N.N."/>
        </authorList>
    </citation>
    <scope>NUCLEOTIDE SEQUENCE [LARGE SCALE GENOMIC DNA]</scope>
    <source>
        <strain evidence="2 3">Nm146</strain>
    </source>
</reference>
<dbReference type="AlphaFoldDB" id="A0A1I4Q953"/>
<sequence length="157" mass="17853">MNTSRKLLLFGYGNPSRGDDALGPSLVARIELLKLGHIECQNDMQLQVEHIMDFIERDQIMFIDADLSCTEPFVFSKVAAAKDNSYTTHAMTPHTVLHIYQEVYRQKPPPAYLLRIRGYHFALCEELSAKARINLEEAIKLVSKLCHIGSFEIKCKA</sequence>
<evidence type="ECO:0000313" key="3">
    <source>
        <dbReference type="Proteomes" id="UP000199561"/>
    </source>
</evidence>
<dbReference type="OrthoDB" id="9808862at2"/>
<evidence type="ECO:0000313" key="2">
    <source>
        <dbReference type="EMBL" id="SFM36130.1"/>
    </source>
</evidence>
<keyword evidence="2" id="KW-0645">Protease</keyword>
<dbReference type="PANTHER" id="PTHR30302">
    <property type="entry name" value="HYDROGENASE 1 MATURATION PROTEASE"/>
    <property type="match status" value="1"/>
</dbReference>
<dbReference type="STRING" id="52442.SAMN05421880_11414"/>
<accession>A0A1I4Q953</accession>
<dbReference type="PANTHER" id="PTHR30302:SF5">
    <property type="entry name" value="SLR1876 PROTEIN"/>
    <property type="match status" value="1"/>
</dbReference>
<dbReference type="RefSeq" id="WP_090668804.1">
    <property type="nucleotide sequence ID" value="NZ_CAJNAP010000012.1"/>
</dbReference>
<dbReference type="GO" id="GO:0004175">
    <property type="term" value="F:endopeptidase activity"/>
    <property type="evidence" value="ECO:0007669"/>
    <property type="project" value="TreeGrafter"/>
</dbReference>
<dbReference type="InterPro" id="IPR023430">
    <property type="entry name" value="Pept_HybD-like_dom_sf"/>
</dbReference>
<dbReference type="Proteomes" id="UP000601736">
    <property type="component" value="Unassembled WGS sequence"/>
</dbReference>
<keyword evidence="3" id="KW-1185">Reference proteome</keyword>
<dbReference type="Gene3D" id="3.40.50.1450">
    <property type="entry name" value="HybD-like"/>
    <property type="match status" value="1"/>
</dbReference>
<keyword evidence="2" id="KW-0378">Hydrolase</keyword>
<dbReference type="NCBIfam" id="TIGR00072">
    <property type="entry name" value="hydrog_prot"/>
    <property type="match status" value="1"/>
</dbReference>
<dbReference type="GO" id="GO:0008047">
    <property type="term" value="F:enzyme activator activity"/>
    <property type="evidence" value="ECO:0007669"/>
    <property type="project" value="InterPro"/>
</dbReference>
<dbReference type="InterPro" id="IPR000671">
    <property type="entry name" value="Peptidase_A31"/>
</dbReference>
<dbReference type="EMBL" id="FOUF01000014">
    <property type="protein sequence ID" value="SFM36130.1"/>
    <property type="molecule type" value="Genomic_DNA"/>
</dbReference>
<protein>
    <submittedName>
        <fullName evidence="2">Hydrogenase maturation protease</fullName>
    </submittedName>
</protein>
<dbReference type="Proteomes" id="UP000199561">
    <property type="component" value="Unassembled WGS sequence"/>
</dbReference>
<proteinExistence type="predicted"/>
<dbReference type="CDD" id="cd06066">
    <property type="entry name" value="H2MP_NAD-link-bidir"/>
    <property type="match status" value="1"/>
</dbReference>
<gene>
    <name evidence="1" type="ORF">NMYAN_20004</name>
    <name evidence="2" type="ORF">SAMN05421880_11414</name>
</gene>